<sequence>MSIDLTEQITPPTRRRKASRSDLFTKNHFDERNLPPDNEKAKTHREVRCLNSP</sequence>
<comment type="caution">
    <text evidence="2">The sequence shown here is derived from an EMBL/GenBank/DDBJ whole genome shotgun (WGS) entry which is preliminary data.</text>
</comment>
<keyword evidence="3" id="KW-1185">Reference proteome</keyword>
<proteinExistence type="predicted"/>
<dbReference type="OrthoDB" id="2435679at2759"/>
<name>A0A9W4WZP4_9GLOM</name>
<evidence type="ECO:0000256" key="1">
    <source>
        <dbReference type="SAM" id="MobiDB-lite"/>
    </source>
</evidence>
<feature type="compositionally biased region" description="Polar residues" evidence="1">
    <location>
        <begin position="1"/>
        <end position="11"/>
    </location>
</feature>
<accession>A0A9W4WZP4</accession>
<reference evidence="2" key="1">
    <citation type="submission" date="2022-08" db="EMBL/GenBank/DDBJ databases">
        <authorList>
            <person name="Kallberg Y."/>
            <person name="Tangrot J."/>
            <person name="Rosling A."/>
        </authorList>
    </citation>
    <scope>NUCLEOTIDE SEQUENCE</scope>
    <source>
        <strain evidence="2">Wild A</strain>
    </source>
</reference>
<gene>
    <name evidence="2" type="ORF">FWILDA_LOCUS11571</name>
</gene>
<feature type="compositionally biased region" description="Basic and acidic residues" evidence="1">
    <location>
        <begin position="19"/>
        <end position="53"/>
    </location>
</feature>
<dbReference type="EMBL" id="CAMKVN010003327">
    <property type="protein sequence ID" value="CAI2184425.1"/>
    <property type="molecule type" value="Genomic_DNA"/>
</dbReference>
<organism evidence="2 3">
    <name type="scientific">Funneliformis geosporum</name>
    <dbReference type="NCBI Taxonomy" id="1117311"/>
    <lineage>
        <taxon>Eukaryota</taxon>
        <taxon>Fungi</taxon>
        <taxon>Fungi incertae sedis</taxon>
        <taxon>Mucoromycota</taxon>
        <taxon>Glomeromycotina</taxon>
        <taxon>Glomeromycetes</taxon>
        <taxon>Glomerales</taxon>
        <taxon>Glomeraceae</taxon>
        <taxon>Funneliformis</taxon>
    </lineage>
</organism>
<dbReference type="AlphaFoldDB" id="A0A9W4WZP4"/>
<feature type="non-terminal residue" evidence="2">
    <location>
        <position position="53"/>
    </location>
</feature>
<protein>
    <submittedName>
        <fullName evidence="2">3173_t:CDS:1</fullName>
    </submittedName>
</protein>
<evidence type="ECO:0000313" key="2">
    <source>
        <dbReference type="EMBL" id="CAI2184425.1"/>
    </source>
</evidence>
<feature type="region of interest" description="Disordered" evidence="1">
    <location>
        <begin position="1"/>
        <end position="53"/>
    </location>
</feature>
<dbReference type="Proteomes" id="UP001153678">
    <property type="component" value="Unassembled WGS sequence"/>
</dbReference>
<evidence type="ECO:0000313" key="3">
    <source>
        <dbReference type="Proteomes" id="UP001153678"/>
    </source>
</evidence>